<organism evidence="1">
    <name type="scientific">Thermohahella caldifontis</name>
    <dbReference type="NCBI Taxonomy" id="3142973"/>
    <lineage>
        <taxon>Bacteria</taxon>
        <taxon>Pseudomonadati</taxon>
        <taxon>Pseudomonadota</taxon>
        <taxon>Gammaproteobacteria</taxon>
        <taxon>Oceanospirillales</taxon>
        <taxon>Hahellaceae</taxon>
        <taxon>Thermohahella</taxon>
    </lineage>
</organism>
<dbReference type="InterPro" id="IPR027396">
    <property type="entry name" value="DsrEFH-like"/>
</dbReference>
<dbReference type="Gene3D" id="3.40.1260.10">
    <property type="entry name" value="DsrEFH-like"/>
    <property type="match status" value="1"/>
</dbReference>
<dbReference type="GO" id="GO:0002143">
    <property type="term" value="P:tRNA wobble position uridine thiolation"/>
    <property type="evidence" value="ECO:0007669"/>
    <property type="project" value="InterPro"/>
</dbReference>
<dbReference type="SUPFAM" id="SSF75169">
    <property type="entry name" value="DsrEFH-like"/>
    <property type="match status" value="1"/>
</dbReference>
<evidence type="ECO:0000313" key="1">
    <source>
        <dbReference type="EMBL" id="XDT72946.1"/>
    </source>
</evidence>
<protein>
    <submittedName>
        <fullName evidence="1">Sulfurtransferase complex subunit TusB</fullName>
    </submittedName>
</protein>
<dbReference type="GO" id="GO:0005737">
    <property type="term" value="C:cytoplasm"/>
    <property type="evidence" value="ECO:0007669"/>
    <property type="project" value="InterPro"/>
</dbReference>
<reference evidence="1" key="1">
    <citation type="submission" date="2024-05" db="EMBL/GenBank/DDBJ databases">
        <title>Genome sequencing of novel strain.</title>
        <authorList>
            <person name="Ganbat D."/>
            <person name="Ganbat S."/>
            <person name="Lee S.-J."/>
        </authorList>
    </citation>
    <scope>NUCLEOTIDE SEQUENCE</scope>
    <source>
        <strain evidence="1">SMD15-11</strain>
    </source>
</reference>
<dbReference type="NCBIfam" id="TIGR03011">
    <property type="entry name" value="sulf_tusB_dsrH"/>
    <property type="match status" value="1"/>
</dbReference>
<dbReference type="AlphaFoldDB" id="A0AB39UYT7"/>
<dbReference type="EMBL" id="CP154858">
    <property type="protein sequence ID" value="XDT72946.1"/>
    <property type="molecule type" value="Genomic_DNA"/>
</dbReference>
<gene>
    <name evidence="1" type="primary">tusB</name>
    <name evidence="1" type="ORF">AAIA72_02865</name>
</gene>
<dbReference type="KEGG" id="tcd:AAIA72_02865"/>
<dbReference type="InterPro" id="IPR007215">
    <property type="entry name" value="Sulphur_relay_TusB/DsrH"/>
</dbReference>
<name>A0AB39UYT7_9GAMM</name>
<dbReference type="RefSeq" id="WP_369601947.1">
    <property type="nucleotide sequence ID" value="NZ_CP154858.1"/>
</dbReference>
<sequence>MKTLHVVSMNNPGILDALPSGEQDVLLTEDAVCMLAGNVPRITELAGQQSLFALEPDLVARGISCPEGVTAVDYAGMVELTETHAPIVCWN</sequence>
<dbReference type="Pfam" id="PF04077">
    <property type="entry name" value="DsrH"/>
    <property type="match status" value="1"/>
</dbReference>
<accession>A0AB39UYT7</accession>
<proteinExistence type="predicted"/>